<reference evidence="3" key="1">
    <citation type="journal article" date="2017" name="Nat. Ecol. Evol.">
        <title>Genome expansion and lineage-specific genetic innovations in the forest pathogenic fungi Armillaria.</title>
        <authorList>
            <person name="Sipos G."/>
            <person name="Prasanna A.N."/>
            <person name="Walter M.C."/>
            <person name="O'Connor E."/>
            <person name="Balint B."/>
            <person name="Krizsan K."/>
            <person name="Kiss B."/>
            <person name="Hess J."/>
            <person name="Varga T."/>
            <person name="Slot J."/>
            <person name="Riley R."/>
            <person name="Boka B."/>
            <person name="Rigling D."/>
            <person name="Barry K."/>
            <person name="Lee J."/>
            <person name="Mihaltcheva S."/>
            <person name="LaButti K."/>
            <person name="Lipzen A."/>
            <person name="Waldron R."/>
            <person name="Moloney N.M."/>
            <person name="Sperisen C."/>
            <person name="Kredics L."/>
            <person name="Vagvoelgyi C."/>
            <person name="Patrignani A."/>
            <person name="Fitzpatrick D."/>
            <person name="Nagy I."/>
            <person name="Doyle S."/>
            <person name="Anderson J.B."/>
            <person name="Grigoriev I.V."/>
            <person name="Gueldener U."/>
            <person name="Muensterkoetter M."/>
            <person name="Nagy L.G."/>
        </authorList>
    </citation>
    <scope>NUCLEOTIDE SEQUENCE [LARGE SCALE GENOMIC DNA]</scope>
    <source>
        <strain evidence="3">C18/9</strain>
    </source>
</reference>
<feature type="transmembrane region" description="Helical" evidence="1">
    <location>
        <begin position="21"/>
        <end position="41"/>
    </location>
</feature>
<evidence type="ECO:0000313" key="3">
    <source>
        <dbReference type="Proteomes" id="UP000219338"/>
    </source>
</evidence>
<gene>
    <name evidence="2" type="ORF">ARMOST_08388</name>
</gene>
<name>A0A284R8F2_ARMOS</name>
<accession>A0A284R8F2</accession>
<evidence type="ECO:0000256" key="1">
    <source>
        <dbReference type="SAM" id="Phobius"/>
    </source>
</evidence>
<protein>
    <submittedName>
        <fullName evidence="2">Uncharacterized protein</fullName>
    </submittedName>
</protein>
<keyword evidence="1" id="KW-0812">Transmembrane</keyword>
<keyword evidence="1" id="KW-1133">Transmembrane helix</keyword>
<keyword evidence="1" id="KW-0472">Membrane</keyword>
<sequence>MYHNLAIRVLRHHVIDEQFDVVLSATTMGGSYLLLGMAIAADSRERHRPDSHLVYLLSSSSLVQEVPANFHFACLAR</sequence>
<organism evidence="2 3">
    <name type="scientific">Armillaria ostoyae</name>
    <name type="common">Armillaria root rot fungus</name>
    <dbReference type="NCBI Taxonomy" id="47428"/>
    <lineage>
        <taxon>Eukaryota</taxon>
        <taxon>Fungi</taxon>
        <taxon>Dikarya</taxon>
        <taxon>Basidiomycota</taxon>
        <taxon>Agaricomycotina</taxon>
        <taxon>Agaricomycetes</taxon>
        <taxon>Agaricomycetidae</taxon>
        <taxon>Agaricales</taxon>
        <taxon>Marasmiineae</taxon>
        <taxon>Physalacriaceae</taxon>
        <taxon>Armillaria</taxon>
    </lineage>
</organism>
<dbReference type="Proteomes" id="UP000219338">
    <property type="component" value="Unassembled WGS sequence"/>
</dbReference>
<keyword evidence="3" id="KW-1185">Reference proteome</keyword>
<dbReference type="AlphaFoldDB" id="A0A284R8F2"/>
<dbReference type="EMBL" id="FUEG01000005">
    <property type="protein sequence ID" value="SJL05017.1"/>
    <property type="molecule type" value="Genomic_DNA"/>
</dbReference>
<proteinExistence type="predicted"/>
<evidence type="ECO:0000313" key="2">
    <source>
        <dbReference type="EMBL" id="SJL05017.1"/>
    </source>
</evidence>